<feature type="transmembrane region" description="Helical" evidence="1">
    <location>
        <begin position="301"/>
        <end position="322"/>
    </location>
</feature>
<evidence type="ECO:0000313" key="3">
    <source>
        <dbReference type="EMBL" id="PSH57829.1"/>
    </source>
</evidence>
<dbReference type="InterPro" id="IPR038731">
    <property type="entry name" value="RgtA/B/C-like"/>
</dbReference>
<dbReference type="Proteomes" id="UP000241158">
    <property type="component" value="Unassembled WGS sequence"/>
</dbReference>
<evidence type="ECO:0000313" key="4">
    <source>
        <dbReference type="Proteomes" id="UP000241158"/>
    </source>
</evidence>
<dbReference type="AlphaFoldDB" id="A0A2P7AUC8"/>
<keyword evidence="4" id="KW-1185">Reference proteome</keyword>
<feature type="transmembrane region" description="Helical" evidence="1">
    <location>
        <begin position="116"/>
        <end position="132"/>
    </location>
</feature>
<keyword evidence="1" id="KW-0472">Membrane</keyword>
<feature type="transmembrane region" description="Helical" evidence="1">
    <location>
        <begin position="138"/>
        <end position="157"/>
    </location>
</feature>
<evidence type="ECO:0000256" key="1">
    <source>
        <dbReference type="SAM" id="Phobius"/>
    </source>
</evidence>
<keyword evidence="1" id="KW-1133">Transmembrane helix</keyword>
<evidence type="ECO:0000259" key="2">
    <source>
        <dbReference type="Pfam" id="PF13231"/>
    </source>
</evidence>
<dbReference type="EMBL" id="PGGN01000002">
    <property type="protein sequence ID" value="PSH57829.1"/>
    <property type="molecule type" value="Genomic_DNA"/>
</dbReference>
<feature type="domain" description="Glycosyltransferase RgtA/B/C/D-like" evidence="2">
    <location>
        <begin position="66"/>
        <end position="227"/>
    </location>
</feature>
<feature type="transmembrane region" description="Helical" evidence="1">
    <location>
        <begin position="211"/>
        <end position="229"/>
    </location>
</feature>
<dbReference type="GO" id="GO:0016740">
    <property type="term" value="F:transferase activity"/>
    <property type="evidence" value="ECO:0007669"/>
    <property type="project" value="UniProtKB-KW"/>
</dbReference>
<keyword evidence="3" id="KW-0808">Transferase</keyword>
<reference evidence="4" key="1">
    <citation type="submission" date="2017-11" db="EMBL/GenBank/DDBJ databases">
        <authorList>
            <person name="Kuznetsova I."/>
            <person name="Sazanova A."/>
            <person name="Chirak E."/>
            <person name="Safronova V."/>
            <person name="Willems A."/>
        </authorList>
    </citation>
    <scope>NUCLEOTIDE SEQUENCE [LARGE SCALE GENOMIC DNA]</scope>
    <source>
        <strain evidence="4">PEPV15</strain>
    </source>
</reference>
<protein>
    <submittedName>
        <fullName evidence="3">Glycosyl transferase</fullName>
    </submittedName>
</protein>
<feature type="transmembrane region" description="Helical" evidence="1">
    <location>
        <begin position="80"/>
        <end position="104"/>
    </location>
</feature>
<name>A0A2P7AUC8_9HYPH</name>
<dbReference type="RefSeq" id="WP_106716248.1">
    <property type="nucleotide sequence ID" value="NZ_JACHXT010000001.1"/>
</dbReference>
<sequence length="498" mass="53890">MPAVPYQSPLTSLTKVASRNPALLFVLVYFVFQIFFLTAISNGAGVDDAEQLAYVGDLQWGYGGSQAPLYTWINSIAGDLLGISLFTIYLVKFGLLASSFISVYFGARLLGLSKPVAAAGMLGIFLLPQIAWESQRTLTHSVGGTAGCAWAFLAFAWHMKSRSWRSAALLGLGIASGLLGKFNASFFLIGLISAGLSVPEYRAVLLTRKSIVVALVFIAAIAPTGLWTLSHTENLLARSHKFEIGEGGNFIVSRLHGEWKLLLNGVLFSGVALAFFGIAWWRSRADQMSPSRPWSAGEKFLVRILLFALAAVFVGVLISGAAEVKDRWLQPVLFLSPLCLAILLGRYIRTDLPLKRFAVVGAVCALMVIPGLAVNLLYARDGKAPSIGQLDYAKLFTVTRAEGTYLTVVSNGPQLPGNLRLLDGSINPVHLEMPNAASRIRFPALFVWFGQGMNPAVLNLLNGAGIAAPPSNIKHVDLSYKYYPEQTARVSYFFVPAK</sequence>
<feature type="transmembrane region" description="Helical" evidence="1">
    <location>
        <begin position="164"/>
        <end position="180"/>
    </location>
</feature>
<accession>A0A2P7AUC8</accession>
<proteinExistence type="predicted"/>
<feature type="transmembrane region" description="Helical" evidence="1">
    <location>
        <begin position="21"/>
        <end position="40"/>
    </location>
</feature>
<organism evidence="3 4">
    <name type="scientific">Phyllobacterium endophyticum</name>
    <dbReference type="NCBI Taxonomy" id="1149773"/>
    <lineage>
        <taxon>Bacteria</taxon>
        <taxon>Pseudomonadati</taxon>
        <taxon>Pseudomonadota</taxon>
        <taxon>Alphaproteobacteria</taxon>
        <taxon>Hyphomicrobiales</taxon>
        <taxon>Phyllobacteriaceae</taxon>
        <taxon>Phyllobacterium</taxon>
    </lineage>
</organism>
<gene>
    <name evidence="3" type="ORF">CU100_09000</name>
</gene>
<comment type="caution">
    <text evidence="3">The sequence shown here is derived from an EMBL/GenBank/DDBJ whole genome shotgun (WGS) entry which is preliminary data.</text>
</comment>
<dbReference type="OrthoDB" id="9153955at2"/>
<feature type="transmembrane region" description="Helical" evidence="1">
    <location>
        <begin position="261"/>
        <end position="281"/>
    </location>
</feature>
<feature type="transmembrane region" description="Helical" evidence="1">
    <location>
        <begin position="328"/>
        <end position="345"/>
    </location>
</feature>
<feature type="transmembrane region" description="Helical" evidence="1">
    <location>
        <begin position="357"/>
        <end position="378"/>
    </location>
</feature>
<dbReference type="Pfam" id="PF13231">
    <property type="entry name" value="PMT_2"/>
    <property type="match status" value="1"/>
</dbReference>
<keyword evidence="1" id="KW-0812">Transmembrane</keyword>